<feature type="domain" description="Acyl-CoA dehydrogenase/oxidase N-terminal" evidence="15">
    <location>
        <begin position="12"/>
        <end position="94"/>
    </location>
</feature>
<evidence type="ECO:0000256" key="1">
    <source>
        <dbReference type="ARBA" id="ARBA00004496"/>
    </source>
</evidence>
<evidence type="ECO:0000256" key="13">
    <source>
        <dbReference type="ARBA" id="ARBA00049456"/>
    </source>
</evidence>
<evidence type="ECO:0000256" key="8">
    <source>
        <dbReference type="ARBA" id="ARBA00034317"/>
    </source>
</evidence>
<dbReference type="InterPro" id="IPR046373">
    <property type="entry name" value="Acyl-CoA_Oxase/DH_mid-dom_sf"/>
</dbReference>
<dbReference type="AlphaFoldDB" id="A0A1H3PHG3"/>
<organism evidence="17 18">
    <name type="scientific">Geodermatophilus africanus</name>
    <dbReference type="NCBI Taxonomy" id="1137993"/>
    <lineage>
        <taxon>Bacteria</taxon>
        <taxon>Bacillati</taxon>
        <taxon>Actinomycetota</taxon>
        <taxon>Actinomycetes</taxon>
        <taxon>Geodermatophilales</taxon>
        <taxon>Geodermatophilaceae</taxon>
        <taxon>Geodermatophilus</taxon>
    </lineage>
</organism>
<dbReference type="InterPro" id="IPR006091">
    <property type="entry name" value="Acyl-CoA_Oxase/DH_mid-dom"/>
</dbReference>
<dbReference type="PANTHER" id="PTHR43884:SF12">
    <property type="entry name" value="ISOVALERYL-COA DEHYDROGENASE, MITOCHONDRIAL-RELATED"/>
    <property type="match status" value="1"/>
</dbReference>
<evidence type="ECO:0000256" key="7">
    <source>
        <dbReference type="ARBA" id="ARBA00034307"/>
    </source>
</evidence>
<dbReference type="PIRSF" id="PIRSF016578">
    <property type="entry name" value="HsaA"/>
    <property type="match status" value="1"/>
</dbReference>
<dbReference type="Gene3D" id="1.20.140.10">
    <property type="entry name" value="Butyryl-CoA Dehydrogenase, subunit A, domain 3"/>
    <property type="match status" value="1"/>
</dbReference>
<dbReference type="EMBL" id="FNOT01000016">
    <property type="protein sequence ID" value="SDZ00586.1"/>
    <property type="molecule type" value="Genomic_DNA"/>
</dbReference>
<comment type="pathway">
    <text evidence="7">Sulfur metabolism; dibenzothiophene degradation.</text>
</comment>
<dbReference type="InterPro" id="IPR013107">
    <property type="entry name" value="Acyl-CoA_DH_C"/>
</dbReference>
<proteinExistence type="inferred from homology"/>
<feature type="domain" description="Acyl-CoA oxidase/dehydrogenase middle" evidence="14">
    <location>
        <begin position="126"/>
        <end position="214"/>
    </location>
</feature>
<dbReference type="InterPro" id="IPR013786">
    <property type="entry name" value="AcylCoA_DH/ox_N"/>
</dbReference>
<evidence type="ECO:0000256" key="10">
    <source>
        <dbReference type="ARBA" id="ARBA00034345"/>
    </source>
</evidence>
<comment type="catalytic activity">
    <reaction evidence="12">
        <text>dibenzothiophene 5-oxide + FMNH2 + O2 = dibenzothiophene 5,5-dioxide + FMN + H2O + H(+)</text>
        <dbReference type="Rhea" id="RHEA:49080"/>
        <dbReference type="ChEBI" id="CHEBI:15377"/>
        <dbReference type="ChEBI" id="CHEBI:15378"/>
        <dbReference type="ChEBI" id="CHEBI:15379"/>
        <dbReference type="ChEBI" id="CHEBI:23683"/>
        <dbReference type="ChEBI" id="CHEBI:57618"/>
        <dbReference type="ChEBI" id="CHEBI:58210"/>
        <dbReference type="ChEBI" id="CHEBI:90356"/>
    </reaction>
</comment>
<comment type="catalytic activity">
    <reaction evidence="11">
        <text>dibenzothiophene + FMNH2 + O2 = dibenzothiophene 5-oxide + FMN + H2O + H(+)</text>
        <dbReference type="Rhea" id="RHEA:49076"/>
        <dbReference type="ChEBI" id="CHEBI:15377"/>
        <dbReference type="ChEBI" id="CHEBI:15378"/>
        <dbReference type="ChEBI" id="CHEBI:15379"/>
        <dbReference type="ChEBI" id="CHEBI:23681"/>
        <dbReference type="ChEBI" id="CHEBI:23683"/>
        <dbReference type="ChEBI" id="CHEBI:57618"/>
        <dbReference type="ChEBI" id="CHEBI:58210"/>
    </reaction>
</comment>
<evidence type="ECO:0000259" key="16">
    <source>
        <dbReference type="Pfam" id="PF08028"/>
    </source>
</evidence>
<keyword evidence="4" id="KW-0547">Nucleotide-binding</keyword>
<evidence type="ECO:0000259" key="14">
    <source>
        <dbReference type="Pfam" id="PF02770"/>
    </source>
</evidence>
<dbReference type="OrthoDB" id="3404950at2"/>
<evidence type="ECO:0000256" key="11">
    <source>
        <dbReference type="ARBA" id="ARBA00047859"/>
    </source>
</evidence>
<evidence type="ECO:0000259" key="15">
    <source>
        <dbReference type="Pfam" id="PF02771"/>
    </source>
</evidence>
<dbReference type="SUPFAM" id="SSF47203">
    <property type="entry name" value="Acyl-CoA dehydrogenase C-terminal domain-like"/>
    <property type="match status" value="1"/>
</dbReference>
<comment type="similarity">
    <text evidence="8">Belongs to the DszC flavin monooxygenase family.</text>
</comment>
<feature type="domain" description="Acyl-CoA dehydrogenase C-terminal" evidence="16">
    <location>
        <begin position="244"/>
        <end position="361"/>
    </location>
</feature>
<dbReference type="PANTHER" id="PTHR43884">
    <property type="entry name" value="ACYL-COA DEHYDROGENASE"/>
    <property type="match status" value="1"/>
</dbReference>
<evidence type="ECO:0000313" key="17">
    <source>
        <dbReference type="EMBL" id="SDZ00586.1"/>
    </source>
</evidence>
<evidence type="ECO:0000256" key="5">
    <source>
        <dbReference type="ARBA" id="ARBA00023002"/>
    </source>
</evidence>
<dbReference type="GO" id="GO:0004497">
    <property type="term" value="F:monooxygenase activity"/>
    <property type="evidence" value="ECO:0007669"/>
    <property type="project" value="UniProtKB-KW"/>
</dbReference>
<evidence type="ECO:0000256" key="12">
    <source>
        <dbReference type="ARBA" id="ARBA00048445"/>
    </source>
</evidence>
<dbReference type="EC" id="1.14.14.21" evidence="9"/>
<sequence length="380" mass="39966">MTTTLQPLSTDEQFVAMAANIGRRAAETDAQHDRDASFVAEAYEAMRESGYLGLAVPVEFGGLGATWRQVVLAQHELARWSGSAALASAMHQYLTLVQRWRHHNGAAGADAVLRRVAGEGIVLATSGGSDWVSPTTTAVEVDDGYLFTGRKSFCSQAPGATVLATSAVLGEPGPKAEVLHASVPFSSPGVSLVDTWDTLGMRGTASQDVVLEDVFVPADRVLGRRPYGVLSGPLLVAVLHFAPVIAGVYLGIAQGAFDEALRLAAAKAQPSPGAARQLGEMHSRLRVARWGVLGSLDEVGEYPAPDMTAVRTVLLAKRHAVLEAVAVTDLALQVAGGPAFYRRSPLERAYRDVRGGPFHPMTPEATLADVGEGVLAAARG</sequence>
<comment type="subcellular location">
    <subcellularLocation>
        <location evidence="1">Cytoplasm</location>
    </subcellularLocation>
</comment>
<gene>
    <name evidence="17" type="ORF">SAMN05660209_04325</name>
</gene>
<dbReference type="GO" id="GO:0005737">
    <property type="term" value="C:cytoplasm"/>
    <property type="evidence" value="ECO:0007669"/>
    <property type="project" value="UniProtKB-SubCell"/>
</dbReference>
<dbReference type="RefSeq" id="WP_091160811.1">
    <property type="nucleotide sequence ID" value="NZ_FNOT01000016.1"/>
</dbReference>
<evidence type="ECO:0000256" key="4">
    <source>
        <dbReference type="ARBA" id="ARBA00022741"/>
    </source>
</evidence>
<dbReference type="Pfam" id="PF02770">
    <property type="entry name" value="Acyl-CoA_dh_M"/>
    <property type="match status" value="1"/>
</dbReference>
<evidence type="ECO:0000256" key="6">
    <source>
        <dbReference type="ARBA" id="ARBA00023033"/>
    </source>
</evidence>
<keyword evidence="2" id="KW-0285">Flavoprotein</keyword>
<dbReference type="STRING" id="1137993.SAMN05660209_04325"/>
<keyword evidence="3" id="KW-0288">FMN</keyword>
<accession>A0A1H3PHG3</accession>
<dbReference type="Pfam" id="PF02771">
    <property type="entry name" value="Acyl-CoA_dh_N"/>
    <property type="match status" value="1"/>
</dbReference>
<dbReference type="Gene3D" id="2.40.110.10">
    <property type="entry name" value="Butyryl-CoA Dehydrogenase, subunit A, domain 2"/>
    <property type="match status" value="1"/>
</dbReference>
<dbReference type="CDD" id="cd00567">
    <property type="entry name" value="ACAD"/>
    <property type="match status" value="1"/>
</dbReference>
<evidence type="ECO:0000256" key="9">
    <source>
        <dbReference type="ARBA" id="ARBA00034328"/>
    </source>
</evidence>
<comment type="catalytic activity">
    <reaction evidence="13">
        <text>dibenzothiophene + 2 FMNH2 + 2 O2 = dibenzothiophene 5,5-dioxide + 2 FMN + 2 H2O + 2 H(+)</text>
        <dbReference type="Rhea" id="RHEA:49072"/>
        <dbReference type="ChEBI" id="CHEBI:15377"/>
        <dbReference type="ChEBI" id="CHEBI:15378"/>
        <dbReference type="ChEBI" id="CHEBI:15379"/>
        <dbReference type="ChEBI" id="CHEBI:23681"/>
        <dbReference type="ChEBI" id="CHEBI:57618"/>
        <dbReference type="ChEBI" id="CHEBI:58210"/>
        <dbReference type="ChEBI" id="CHEBI:90356"/>
        <dbReference type="EC" id="1.14.14.21"/>
    </reaction>
</comment>
<dbReference type="InterPro" id="IPR009100">
    <property type="entry name" value="AcylCoA_DH/oxidase_NM_dom_sf"/>
</dbReference>
<keyword evidence="6" id="KW-0503">Monooxygenase</keyword>
<name>A0A1H3PHG3_9ACTN</name>
<dbReference type="InterPro" id="IPR036250">
    <property type="entry name" value="AcylCo_DH-like_C"/>
</dbReference>
<evidence type="ECO:0000313" key="18">
    <source>
        <dbReference type="Proteomes" id="UP000198921"/>
    </source>
</evidence>
<keyword evidence="18" id="KW-1185">Reference proteome</keyword>
<dbReference type="Proteomes" id="UP000198921">
    <property type="component" value="Unassembled WGS sequence"/>
</dbReference>
<dbReference type="SUPFAM" id="SSF56645">
    <property type="entry name" value="Acyl-CoA dehydrogenase NM domain-like"/>
    <property type="match status" value="1"/>
</dbReference>
<evidence type="ECO:0000256" key="3">
    <source>
        <dbReference type="ARBA" id="ARBA00022643"/>
    </source>
</evidence>
<dbReference type="InterPro" id="IPR037069">
    <property type="entry name" value="AcylCoA_DH/ox_N_sf"/>
</dbReference>
<dbReference type="GO" id="GO:0006552">
    <property type="term" value="P:L-leucine catabolic process"/>
    <property type="evidence" value="ECO:0007669"/>
    <property type="project" value="TreeGrafter"/>
</dbReference>
<dbReference type="GO" id="GO:0008470">
    <property type="term" value="F:3-methylbutanoyl-CoA dehydrogenase activity"/>
    <property type="evidence" value="ECO:0007669"/>
    <property type="project" value="TreeGrafter"/>
</dbReference>
<protein>
    <recommendedName>
        <fullName evidence="10">Dibenzothiophene monooxygenase</fullName>
        <ecNumber evidence="9">1.14.14.21</ecNumber>
    </recommendedName>
</protein>
<keyword evidence="5" id="KW-0560">Oxidoreductase</keyword>
<dbReference type="GO" id="GO:0050660">
    <property type="term" value="F:flavin adenine dinucleotide binding"/>
    <property type="evidence" value="ECO:0007669"/>
    <property type="project" value="InterPro"/>
</dbReference>
<evidence type="ECO:0000256" key="2">
    <source>
        <dbReference type="ARBA" id="ARBA00022630"/>
    </source>
</evidence>
<dbReference type="Gene3D" id="1.10.540.10">
    <property type="entry name" value="Acyl-CoA dehydrogenase/oxidase, N-terminal domain"/>
    <property type="match status" value="1"/>
</dbReference>
<dbReference type="Pfam" id="PF08028">
    <property type="entry name" value="Acyl-CoA_dh_2"/>
    <property type="match status" value="1"/>
</dbReference>
<reference evidence="18" key="1">
    <citation type="submission" date="2016-10" db="EMBL/GenBank/DDBJ databases">
        <authorList>
            <person name="Varghese N."/>
            <person name="Submissions S."/>
        </authorList>
    </citation>
    <scope>NUCLEOTIDE SEQUENCE [LARGE SCALE GENOMIC DNA]</scope>
    <source>
        <strain evidence="18">DSM 45422</strain>
    </source>
</reference>